<dbReference type="InterPro" id="IPR003594">
    <property type="entry name" value="HATPase_dom"/>
</dbReference>
<evidence type="ECO:0000313" key="3">
    <source>
        <dbReference type="EMBL" id="GAA2131606.1"/>
    </source>
</evidence>
<evidence type="ECO:0000259" key="2">
    <source>
        <dbReference type="Pfam" id="PF13581"/>
    </source>
</evidence>
<evidence type="ECO:0000256" key="1">
    <source>
        <dbReference type="ARBA" id="ARBA00022527"/>
    </source>
</evidence>
<comment type="caution">
    <text evidence="3">The sequence shown here is derived from an EMBL/GenBank/DDBJ whole genome shotgun (WGS) entry which is preliminary data.</text>
</comment>
<dbReference type="PANTHER" id="PTHR35526:SF3">
    <property type="entry name" value="ANTI-SIGMA-F FACTOR RSBW"/>
    <property type="match status" value="1"/>
</dbReference>
<dbReference type="SUPFAM" id="SSF55874">
    <property type="entry name" value="ATPase domain of HSP90 chaperone/DNA topoisomerase II/histidine kinase"/>
    <property type="match status" value="1"/>
</dbReference>
<feature type="domain" description="Histidine kinase/HSP90-like ATPase" evidence="2">
    <location>
        <begin position="47"/>
        <end position="163"/>
    </location>
</feature>
<keyword evidence="1" id="KW-0808">Transferase</keyword>
<dbReference type="InterPro" id="IPR050267">
    <property type="entry name" value="Anti-sigma-factor_SerPK"/>
</dbReference>
<reference evidence="3 4" key="1">
    <citation type="journal article" date="2019" name="Int. J. Syst. Evol. Microbiol.">
        <title>The Global Catalogue of Microorganisms (GCM) 10K type strain sequencing project: providing services to taxonomists for standard genome sequencing and annotation.</title>
        <authorList>
            <consortium name="The Broad Institute Genomics Platform"/>
            <consortium name="The Broad Institute Genome Sequencing Center for Infectious Disease"/>
            <person name="Wu L."/>
            <person name="Ma J."/>
        </authorList>
    </citation>
    <scope>NUCLEOTIDE SEQUENCE [LARGE SCALE GENOMIC DNA]</scope>
    <source>
        <strain evidence="3 4">JCM 15481</strain>
    </source>
</reference>
<organism evidence="3 4">
    <name type="scientific">Streptomyces synnematoformans</name>
    <dbReference type="NCBI Taxonomy" id="415721"/>
    <lineage>
        <taxon>Bacteria</taxon>
        <taxon>Bacillati</taxon>
        <taxon>Actinomycetota</taxon>
        <taxon>Actinomycetes</taxon>
        <taxon>Kitasatosporales</taxon>
        <taxon>Streptomycetaceae</taxon>
        <taxon>Streptomyces</taxon>
    </lineage>
</organism>
<dbReference type="Proteomes" id="UP001500443">
    <property type="component" value="Unassembled WGS sequence"/>
</dbReference>
<accession>A0ABN2YS28</accession>
<dbReference type="EMBL" id="BAAAPF010000139">
    <property type="protein sequence ID" value="GAA2131606.1"/>
    <property type="molecule type" value="Genomic_DNA"/>
</dbReference>
<dbReference type="Pfam" id="PF13581">
    <property type="entry name" value="HATPase_c_2"/>
    <property type="match status" value="1"/>
</dbReference>
<proteinExistence type="predicted"/>
<dbReference type="PANTHER" id="PTHR35526">
    <property type="entry name" value="ANTI-SIGMA-F FACTOR RSBW-RELATED"/>
    <property type="match status" value="1"/>
</dbReference>
<protein>
    <recommendedName>
        <fullName evidence="2">Histidine kinase/HSP90-like ATPase domain-containing protein</fullName>
    </recommendedName>
</protein>
<keyword evidence="1" id="KW-0723">Serine/threonine-protein kinase</keyword>
<evidence type="ECO:0000313" key="4">
    <source>
        <dbReference type="Proteomes" id="UP001500443"/>
    </source>
</evidence>
<gene>
    <name evidence="3" type="ORF">GCM10009802_39840</name>
</gene>
<dbReference type="InterPro" id="IPR036890">
    <property type="entry name" value="HATPase_C_sf"/>
</dbReference>
<keyword evidence="4" id="KW-1185">Reference proteome</keyword>
<sequence length="188" mass="19497">MLMIRQRAVGVAGVTHGLLAARAAARLGRQRACAVLPGGSTATPACARDIVRSWLAAWRIPPDPAHDTVLIASELSTNACVHTDSSQIVVAVQITGRELRRLTIRVIDQGPPQQGWTDRRIDGTAGTAGGDTLALSGRGLFLVAELADRWGAVRRLAGTSVWAQLAVPAATASSAYGQSADTASGGAR</sequence>
<name>A0ABN2YS28_9ACTN</name>
<keyword evidence="1" id="KW-0418">Kinase</keyword>
<dbReference type="Gene3D" id="3.30.565.10">
    <property type="entry name" value="Histidine kinase-like ATPase, C-terminal domain"/>
    <property type="match status" value="1"/>
</dbReference>
<dbReference type="CDD" id="cd16936">
    <property type="entry name" value="HATPase_RsbW-like"/>
    <property type="match status" value="1"/>
</dbReference>